<sequence length="45" mass="5197">MSTWLMNFMFACYKSAEGSFSTSGMAELFHRACYLDYYTLSTAVY</sequence>
<protein>
    <submittedName>
        <fullName evidence="1">Uncharacterized protein</fullName>
    </submittedName>
</protein>
<name>A0A2P2NN07_RHIMU</name>
<organism evidence="1">
    <name type="scientific">Rhizophora mucronata</name>
    <name type="common">Asiatic mangrove</name>
    <dbReference type="NCBI Taxonomy" id="61149"/>
    <lineage>
        <taxon>Eukaryota</taxon>
        <taxon>Viridiplantae</taxon>
        <taxon>Streptophyta</taxon>
        <taxon>Embryophyta</taxon>
        <taxon>Tracheophyta</taxon>
        <taxon>Spermatophyta</taxon>
        <taxon>Magnoliopsida</taxon>
        <taxon>eudicotyledons</taxon>
        <taxon>Gunneridae</taxon>
        <taxon>Pentapetalae</taxon>
        <taxon>rosids</taxon>
        <taxon>fabids</taxon>
        <taxon>Malpighiales</taxon>
        <taxon>Rhizophoraceae</taxon>
        <taxon>Rhizophora</taxon>
    </lineage>
</organism>
<dbReference type="EMBL" id="GGEC01063414">
    <property type="protein sequence ID" value="MBX43898.1"/>
    <property type="molecule type" value="Transcribed_RNA"/>
</dbReference>
<reference evidence="1" key="1">
    <citation type="submission" date="2018-02" db="EMBL/GenBank/DDBJ databases">
        <title>Rhizophora mucronata_Transcriptome.</title>
        <authorList>
            <person name="Meera S.P."/>
            <person name="Sreeshan A."/>
            <person name="Augustine A."/>
        </authorList>
    </citation>
    <scope>NUCLEOTIDE SEQUENCE</scope>
    <source>
        <tissue evidence="1">Leaf</tissue>
    </source>
</reference>
<evidence type="ECO:0000313" key="1">
    <source>
        <dbReference type="EMBL" id="MBX43898.1"/>
    </source>
</evidence>
<dbReference type="AlphaFoldDB" id="A0A2P2NN07"/>
<proteinExistence type="predicted"/>
<accession>A0A2P2NN07</accession>